<dbReference type="AlphaFoldDB" id="A0A9X1TUP7"/>
<dbReference type="Pfam" id="PF08239">
    <property type="entry name" value="SH3_3"/>
    <property type="match status" value="1"/>
</dbReference>
<evidence type="ECO:0000313" key="3">
    <source>
        <dbReference type="Proteomes" id="UP001139411"/>
    </source>
</evidence>
<organism evidence="2 3">
    <name type="scientific">Dyadobacter chenhuakuii</name>
    <dbReference type="NCBI Taxonomy" id="2909339"/>
    <lineage>
        <taxon>Bacteria</taxon>
        <taxon>Pseudomonadati</taxon>
        <taxon>Bacteroidota</taxon>
        <taxon>Cytophagia</taxon>
        <taxon>Cytophagales</taxon>
        <taxon>Spirosomataceae</taxon>
        <taxon>Dyadobacter</taxon>
    </lineage>
</organism>
<dbReference type="InterPro" id="IPR003646">
    <property type="entry name" value="SH3-like_bac-type"/>
</dbReference>
<name>A0A9X1TUP7_9BACT</name>
<comment type="caution">
    <text evidence="2">The sequence shown here is derived from an EMBL/GenBank/DDBJ whole genome shotgun (WGS) entry which is preliminary data.</text>
</comment>
<reference evidence="2" key="1">
    <citation type="submission" date="2022-01" db="EMBL/GenBank/DDBJ databases">
        <title>Novel species in genus Dyadobacter.</title>
        <authorList>
            <person name="Ma C."/>
        </authorList>
    </citation>
    <scope>NUCLEOTIDE SEQUENCE</scope>
    <source>
        <strain evidence="2">CY357</strain>
    </source>
</reference>
<dbReference type="Proteomes" id="UP001139411">
    <property type="component" value="Unassembled WGS sequence"/>
</dbReference>
<evidence type="ECO:0000313" key="2">
    <source>
        <dbReference type="EMBL" id="MCF2500425.1"/>
    </source>
</evidence>
<accession>A0A9X1TUP7</accession>
<evidence type="ECO:0000259" key="1">
    <source>
        <dbReference type="Pfam" id="PF08239"/>
    </source>
</evidence>
<dbReference type="Gene3D" id="2.30.30.40">
    <property type="entry name" value="SH3 Domains"/>
    <property type="match status" value="1"/>
</dbReference>
<protein>
    <submittedName>
        <fullName evidence="2">SH3 domain-containing protein</fullName>
    </submittedName>
</protein>
<dbReference type="RefSeq" id="WP_235178807.1">
    <property type="nucleotide sequence ID" value="NZ_JAKFFV010000011.1"/>
</dbReference>
<sequence>MEQPVASPIISKITAEPVIYDQASLCDSIANFDYAVEIPLDAAFVRVNVPVANLRTTATSKSQLKQKVRYGELLIKLEISGDWLKVQTLDSGLIGYVFADLVQ</sequence>
<feature type="domain" description="SH3b" evidence="1">
    <location>
        <begin position="51"/>
        <end position="102"/>
    </location>
</feature>
<proteinExistence type="predicted"/>
<gene>
    <name evidence="2" type="ORF">L0661_19040</name>
</gene>
<dbReference type="EMBL" id="JAKFFV010000011">
    <property type="protein sequence ID" value="MCF2500425.1"/>
    <property type="molecule type" value="Genomic_DNA"/>
</dbReference>